<dbReference type="Proteomes" id="UP000694414">
    <property type="component" value="Unplaced"/>
</dbReference>
<organism evidence="10 11">
    <name type="scientific">Prolemur simus</name>
    <name type="common">Greater bamboo lemur</name>
    <name type="synonym">Hapalemur simus</name>
    <dbReference type="NCBI Taxonomy" id="1328070"/>
    <lineage>
        <taxon>Eukaryota</taxon>
        <taxon>Metazoa</taxon>
        <taxon>Chordata</taxon>
        <taxon>Craniata</taxon>
        <taxon>Vertebrata</taxon>
        <taxon>Euteleostomi</taxon>
        <taxon>Mammalia</taxon>
        <taxon>Eutheria</taxon>
        <taxon>Euarchontoglires</taxon>
        <taxon>Primates</taxon>
        <taxon>Strepsirrhini</taxon>
        <taxon>Lemuriformes</taxon>
        <taxon>Lemuridae</taxon>
        <taxon>Prolemur</taxon>
    </lineage>
</organism>
<evidence type="ECO:0000256" key="2">
    <source>
        <dbReference type="ARBA" id="ARBA00022859"/>
    </source>
</evidence>
<evidence type="ECO:0000259" key="9">
    <source>
        <dbReference type="PROSITE" id="PS50835"/>
    </source>
</evidence>
<reference evidence="10" key="1">
    <citation type="submission" date="2025-08" db="UniProtKB">
        <authorList>
            <consortium name="Ensembl"/>
        </authorList>
    </citation>
    <scope>IDENTIFICATION</scope>
</reference>
<dbReference type="Ensembl" id="ENSPSMT00000002788.1">
    <property type="protein sequence ID" value="ENSPSMP00000002354.1"/>
    <property type="gene ID" value="ENSPSMG00000001833.1"/>
</dbReference>
<dbReference type="GO" id="GO:0002250">
    <property type="term" value="P:adaptive immune response"/>
    <property type="evidence" value="ECO:0007669"/>
    <property type="project" value="UniProtKB-KW"/>
</dbReference>
<dbReference type="Pfam" id="PF07686">
    <property type="entry name" value="V-set"/>
    <property type="match status" value="1"/>
</dbReference>
<evidence type="ECO:0000313" key="10">
    <source>
        <dbReference type="Ensembl" id="ENSPSMP00000002354.1"/>
    </source>
</evidence>
<evidence type="ECO:0000256" key="3">
    <source>
        <dbReference type="ARBA" id="ARBA00023130"/>
    </source>
</evidence>
<dbReference type="Gene3D" id="2.60.40.10">
    <property type="entry name" value="Immunoglobulins"/>
    <property type="match status" value="1"/>
</dbReference>
<keyword evidence="1 8" id="KW-0732">Signal</keyword>
<dbReference type="GO" id="GO:0042101">
    <property type="term" value="C:T cell receptor complex"/>
    <property type="evidence" value="ECO:0007669"/>
    <property type="project" value="UniProtKB-KW"/>
</dbReference>
<dbReference type="InterPro" id="IPR003599">
    <property type="entry name" value="Ig_sub"/>
</dbReference>
<dbReference type="GeneTree" id="ENSGT00940000160183"/>
<keyword evidence="5" id="KW-0393">Immunoglobulin domain</keyword>
<evidence type="ECO:0000256" key="8">
    <source>
        <dbReference type="SAM" id="SignalP"/>
    </source>
</evidence>
<feature type="domain" description="Ig-like" evidence="9">
    <location>
        <begin position="5"/>
        <end position="129"/>
    </location>
</feature>
<keyword evidence="3" id="KW-1064">Adaptive immunity</keyword>
<dbReference type="PANTHER" id="PTHR19343:SF13">
    <property type="entry name" value="T CELL RECEPTOR ALPHA VARIABLE 21"/>
    <property type="match status" value="1"/>
</dbReference>
<evidence type="ECO:0000313" key="11">
    <source>
        <dbReference type="Proteomes" id="UP000694414"/>
    </source>
</evidence>
<name>A0A8C8YLC6_PROSS</name>
<evidence type="ECO:0000256" key="4">
    <source>
        <dbReference type="ARBA" id="ARBA00023170"/>
    </source>
</evidence>
<dbReference type="InterPro" id="IPR007110">
    <property type="entry name" value="Ig-like_dom"/>
</dbReference>
<keyword evidence="2" id="KW-0391">Immunity</keyword>
<proteinExistence type="predicted"/>
<feature type="signal peptide" evidence="8">
    <location>
        <begin position="1"/>
        <end position="21"/>
    </location>
</feature>
<protein>
    <recommendedName>
        <fullName evidence="9">Ig-like domain-containing protein</fullName>
    </recommendedName>
</protein>
<dbReference type="SUPFAM" id="SSF48726">
    <property type="entry name" value="Immunoglobulin"/>
    <property type="match status" value="1"/>
</dbReference>
<dbReference type="InterPro" id="IPR013106">
    <property type="entry name" value="Ig_V-set"/>
</dbReference>
<dbReference type="PROSITE" id="PS50835">
    <property type="entry name" value="IG_LIKE"/>
    <property type="match status" value="1"/>
</dbReference>
<keyword evidence="4" id="KW-0675">Receptor</keyword>
<dbReference type="InterPro" id="IPR013783">
    <property type="entry name" value="Ig-like_fold"/>
</dbReference>
<reference evidence="10" key="2">
    <citation type="submission" date="2025-09" db="UniProtKB">
        <authorList>
            <consortium name="Ensembl"/>
        </authorList>
    </citation>
    <scope>IDENTIFICATION</scope>
</reference>
<dbReference type="SMART" id="SM00409">
    <property type="entry name" value="IG"/>
    <property type="match status" value="1"/>
</dbReference>
<keyword evidence="7" id="KW-1279">T cell receptor</keyword>
<dbReference type="InterPro" id="IPR051006">
    <property type="entry name" value="TCR_variable_domain"/>
</dbReference>
<dbReference type="GO" id="GO:0042605">
    <property type="term" value="F:peptide antigen binding"/>
    <property type="evidence" value="ECO:0007669"/>
    <property type="project" value="TreeGrafter"/>
</dbReference>
<evidence type="ECO:0000256" key="1">
    <source>
        <dbReference type="ARBA" id="ARBA00022729"/>
    </source>
</evidence>
<dbReference type="SMART" id="SM00406">
    <property type="entry name" value="IGv"/>
    <property type="match status" value="1"/>
</dbReference>
<evidence type="ECO:0000256" key="7">
    <source>
        <dbReference type="ARBA" id="ARBA00043266"/>
    </source>
</evidence>
<comment type="subunit">
    <text evidence="6">Alpha-beta TR is a heterodimer composed of an alpha and beta chain; disulfide-linked. The alpha-beta TR is associated with the transmembrane signaling CD3 coreceptor proteins to form the TR-CD3 (TcR or TCR). The assembly of alpha-beta TR heterodimers with CD3 occurs in the endoplasmic reticulum where a single alpha-beta TR heterodimer associates with one CD3D-CD3E heterodimer, one CD3G-CD3E heterodimer and one CD247 homodimer forming a stable octameric structure. CD3D-CD3E and CD3G-CD3E heterodimers preferentially associate with TR alpha and TR beta chains, respectively. The association of the CD247 homodimer is the last step of TcR assembly in the endoplasmic reticulum and is required for transport to the cell surface.</text>
</comment>
<dbReference type="InterPro" id="IPR036179">
    <property type="entry name" value="Ig-like_dom_sf"/>
</dbReference>
<evidence type="ECO:0000256" key="6">
    <source>
        <dbReference type="ARBA" id="ARBA00038651"/>
    </source>
</evidence>
<keyword evidence="11" id="KW-1185">Reference proteome</keyword>
<dbReference type="AlphaFoldDB" id="A0A8C8YLC6"/>
<dbReference type="PANTHER" id="PTHR19343">
    <property type="entry name" value="T CELL RECEPTOR ALPHA VARIABLE 1-2"/>
    <property type="match status" value="1"/>
</dbReference>
<sequence length="135" mass="14833">MEKYPQASLVILWLQLSSVSSEDKVVQSPPSLAVQEGDSATLTCNYEVSYFQSLQWYKQEKNAPIFLFTLTSSGIEKKSGRLSSILDKKELLSTLNITATKTEDSAIYFCAVEEAQCSSGTCSLYPNATADALQL</sequence>
<accession>A0A8C8YLC6</accession>
<evidence type="ECO:0000256" key="5">
    <source>
        <dbReference type="ARBA" id="ARBA00023319"/>
    </source>
</evidence>
<feature type="chain" id="PRO_5034086453" description="Ig-like domain-containing protein" evidence="8">
    <location>
        <begin position="22"/>
        <end position="135"/>
    </location>
</feature>